<dbReference type="Proteomes" id="UP000283269">
    <property type="component" value="Unassembled WGS sequence"/>
</dbReference>
<dbReference type="STRING" id="93625.A0A409X4F7"/>
<dbReference type="InterPro" id="IPR006600">
    <property type="entry name" value="HTH_CenpB_DNA-bd_dom"/>
</dbReference>
<feature type="region of interest" description="Disordered" evidence="2">
    <location>
        <begin position="455"/>
        <end position="565"/>
    </location>
</feature>
<evidence type="ECO:0000313" key="5">
    <source>
        <dbReference type="Proteomes" id="UP000283269"/>
    </source>
</evidence>
<comment type="caution">
    <text evidence="4">The sequence shown here is derived from an EMBL/GenBank/DDBJ whole genome shotgun (WGS) entry which is preliminary data.</text>
</comment>
<dbReference type="AlphaFoldDB" id="A0A409X4F7"/>
<dbReference type="Pfam" id="PF03221">
    <property type="entry name" value="HTH_Tnp_Tc5"/>
    <property type="match status" value="1"/>
</dbReference>
<dbReference type="OrthoDB" id="3265672at2759"/>
<dbReference type="PROSITE" id="PS51253">
    <property type="entry name" value="HTH_CENPB"/>
    <property type="match status" value="1"/>
</dbReference>
<protein>
    <recommendedName>
        <fullName evidence="3">HTH CENPB-type domain-containing protein</fullName>
    </recommendedName>
</protein>
<reference evidence="4 5" key="1">
    <citation type="journal article" date="2018" name="Evol. Lett.">
        <title>Horizontal gene cluster transfer increased hallucinogenic mushroom diversity.</title>
        <authorList>
            <person name="Reynolds H.T."/>
            <person name="Vijayakumar V."/>
            <person name="Gluck-Thaler E."/>
            <person name="Korotkin H.B."/>
            <person name="Matheny P.B."/>
            <person name="Slot J.C."/>
        </authorList>
    </citation>
    <scope>NUCLEOTIDE SEQUENCE [LARGE SCALE GENOMIC DNA]</scope>
    <source>
        <strain evidence="4 5">2631</strain>
    </source>
</reference>
<accession>A0A409X4F7</accession>
<gene>
    <name evidence="4" type="ORF">CVT25_012785</name>
</gene>
<evidence type="ECO:0000256" key="2">
    <source>
        <dbReference type="SAM" id="MobiDB-lite"/>
    </source>
</evidence>
<keyword evidence="1" id="KW-0238">DNA-binding</keyword>
<sequence>MSTIPTFQQSSDLTEEMPALEAMDDIDNTEHRLRLAVEAILNSPLDKNGTHSLKIRAASRLYNVKRGTLTSHLNGVPTKKEAHAARRILTDAQEDVLTDWAKTMGHRGFPVTPDTLAEYASNIAGQKVGINWPRKFLDRHPDLKIKKTAPLEQCRAQALNRAVVSEFYSMLGDLINQYEITPENLYNSDEKGIQLGIGKSVGAIVDRNQKNVQQVENGNREMVTIIETAFKSSTIISAFIKSGIWPLNPLAIPSEAYEPATNTTTQAAMPVPTTLTPLLEVVEDGTEFTQVSQMNTTHMEVESTTTTISPPISLTFSPSPSAASNTSYTSTTSKSSQQYRLVGVPPKLPHTASRTDLRDQNNQLRILLEQVQEQLERDHTIKEVMIKENERLRQTLYHKELTKKRTYSSSNPRHMTSIENLDALWKAELQAYWKALFKEAGKTFRLCRKRIEEAEREEAKEVKRAEQERMRLEREVKKEQKKREQAADRDRKRKEHEAMAEKREAEREAAKKAEKAVKEAEREAKKAMKEAEKHRETRGSRGLGNAQGRARGRGRGRGVAEAPHNQIREALDAGDSSEEEHEHEFAKLLVFEDEWRILASVLDDTPSPKAQPKPRPIPMHRHAPLPSPILQPSNEVGSETVDLPEETTDILPVRRNPRRKMTVY</sequence>
<feature type="region of interest" description="Disordered" evidence="2">
    <location>
        <begin position="602"/>
        <end position="664"/>
    </location>
</feature>
<feature type="domain" description="HTH CENPB-type" evidence="3">
    <location>
        <begin position="81"/>
        <end position="146"/>
    </location>
</feature>
<organism evidence="4 5">
    <name type="scientific">Psilocybe cyanescens</name>
    <dbReference type="NCBI Taxonomy" id="93625"/>
    <lineage>
        <taxon>Eukaryota</taxon>
        <taxon>Fungi</taxon>
        <taxon>Dikarya</taxon>
        <taxon>Basidiomycota</taxon>
        <taxon>Agaricomycotina</taxon>
        <taxon>Agaricomycetes</taxon>
        <taxon>Agaricomycetidae</taxon>
        <taxon>Agaricales</taxon>
        <taxon>Agaricineae</taxon>
        <taxon>Strophariaceae</taxon>
        <taxon>Psilocybe</taxon>
    </lineage>
</organism>
<dbReference type="InParanoid" id="A0A409X4F7"/>
<proteinExistence type="predicted"/>
<name>A0A409X4F7_PSICY</name>
<dbReference type="GO" id="GO:0003677">
    <property type="term" value="F:DNA binding"/>
    <property type="evidence" value="ECO:0007669"/>
    <property type="project" value="UniProtKB-KW"/>
</dbReference>
<evidence type="ECO:0000256" key="1">
    <source>
        <dbReference type="ARBA" id="ARBA00023125"/>
    </source>
</evidence>
<dbReference type="EMBL" id="NHYD01002663">
    <property type="protein sequence ID" value="PPQ85653.1"/>
    <property type="molecule type" value="Genomic_DNA"/>
</dbReference>
<evidence type="ECO:0000313" key="4">
    <source>
        <dbReference type="EMBL" id="PPQ85653.1"/>
    </source>
</evidence>
<feature type="compositionally biased region" description="Basic and acidic residues" evidence="2">
    <location>
        <begin position="455"/>
        <end position="539"/>
    </location>
</feature>
<feature type="region of interest" description="Disordered" evidence="2">
    <location>
        <begin position="307"/>
        <end position="340"/>
    </location>
</feature>
<feature type="compositionally biased region" description="Basic residues" evidence="2">
    <location>
        <begin position="655"/>
        <end position="664"/>
    </location>
</feature>
<keyword evidence="5" id="KW-1185">Reference proteome</keyword>
<feature type="compositionally biased region" description="Low complexity" evidence="2">
    <location>
        <begin position="307"/>
        <end position="336"/>
    </location>
</feature>
<evidence type="ECO:0000259" key="3">
    <source>
        <dbReference type="PROSITE" id="PS51253"/>
    </source>
</evidence>